<protein>
    <submittedName>
        <fullName evidence="2">Uncharacterized protein</fullName>
    </submittedName>
</protein>
<feature type="compositionally biased region" description="Polar residues" evidence="1">
    <location>
        <begin position="36"/>
        <end position="60"/>
    </location>
</feature>
<keyword evidence="3" id="KW-1185">Reference proteome</keyword>
<evidence type="ECO:0000313" key="2">
    <source>
        <dbReference type="EMBL" id="KAF9881574.1"/>
    </source>
</evidence>
<gene>
    <name evidence="2" type="ORF">CkaCkLH20_00720</name>
</gene>
<name>A0A9P6IFP3_9PEZI</name>
<reference evidence="2" key="2">
    <citation type="submission" date="2020-11" db="EMBL/GenBank/DDBJ databases">
        <title>Whole genome sequencing of Colletotrichum sp.</title>
        <authorList>
            <person name="Li H."/>
        </authorList>
    </citation>
    <scope>NUCLEOTIDE SEQUENCE</scope>
    <source>
        <strain evidence="2">CkLH20</strain>
    </source>
</reference>
<reference evidence="2" key="1">
    <citation type="submission" date="2020-03" db="EMBL/GenBank/DDBJ databases">
        <authorList>
            <person name="He L."/>
        </authorList>
    </citation>
    <scope>NUCLEOTIDE SEQUENCE</scope>
    <source>
        <strain evidence="2">CkLH20</strain>
    </source>
</reference>
<feature type="region of interest" description="Disordered" evidence="1">
    <location>
        <begin position="1"/>
        <end position="68"/>
    </location>
</feature>
<dbReference type="GeneID" id="62156514"/>
<dbReference type="AlphaFoldDB" id="A0A9P6IFP3"/>
<feature type="compositionally biased region" description="Polar residues" evidence="1">
    <location>
        <begin position="151"/>
        <end position="175"/>
    </location>
</feature>
<feature type="compositionally biased region" description="Basic and acidic residues" evidence="1">
    <location>
        <begin position="85"/>
        <end position="98"/>
    </location>
</feature>
<organism evidence="2 3">
    <name type="scientific">Colletotrichum karsti</name>
    <dbReference type="NCBI Taxonomy" id="1095194"/>
    <lineage>
        <taxon>Eukaryota</taxon>
        <taxon>Fungi</taxon>
        <taxon>Dikarya</taxon>
        <taxon>Ascomycota</taxon>
        <taxon>Pezizomycotina</taxon>
        <taxon>Sordariomycetes</taxon>
        <taxon>Hypocreomycetidae</taxon>
        <taxon>Glomerellales</taxon>
        <taxon>Glomerellaceae</taxon>
        <taxon>Colletotrichum</taxon>
        <taxon>Colletotrichum boninense species complex</taxon>
    </lineage>
</organism>
<dbReference type="EMBL" id="JAATWM020000002">
    <property type="protein sequence ID" value="KAF9881574.1"/>
    <property type="molecule type" value="Genomic_DNA"/>
</dbReference>
<feature type="compositionally biased region" description="Basic and acidic residues" evidence="1">
    <location>
        <begin position="26"/>
        <end position="35"/>
    </location>
</feature>
<sequence length="211" mass="23363">MPTPTKNRSHFIEPASSQAALVSETSNDKTFDSNMDRSTTQAEQRQSIADQPAESDTQNPGEPVFMCGFGLERDDQELSGAAKKFQAERENSRTECEKVPGGYPTDSDAPANQDADFRLHRRSSTEFMKVPSEEVDTMERTAQRSGEAPNGCQSDKASSGSQFEPQAQSEPQEPHSTPIDIRKDGSQKPQAKLWQKPEAEDSSPRLWKSPK</sequence>
<dbReference type="RefSeq" id="XP_038751035.1">
    <property type="nucleotide sequence ID" value="XM_038883440.1"/>
</dbReference>
<dbReference type="Proteomes" id="UP000781932">
    <property type="component" value="Unassembled WGS sequence"/>
</dbReference>
<proteinExistence type="predicted"/>
<comment type="caution">
    <text evidence="2">The sequence shown here is derived from an EMBL/GenBank/DDBJ whole genome shotgun (WGS) entry which is preliminary data.</text>
</comment>
<evidence type="ECO:0000256" key="1">
    <source>
        <dbReference type="SAM" id="MobiDB-lite"/>
    </source>
</evidence>
<feature type="region of interest" description="Disordered" evidence="1">
    <location>
        <begin position="80"/>
        <end position="211"/>
    </location>
</feature>
<evidence type="ECO:0000313" key="3">
    <source>
        <dbReference type="Proteomes" id="UP000781932"/>
    </source>
</evidence>
<feature type="compositionally biased region" description="Polar residues" evidence="1">
    <location>
        <begin position="15"/>
        <end position="25"/>
    </location>
</feature>
<accession>A0A9P6IFP3</accession>